<evidence type="ECO:0000313" key="1">
    <source>
        <dbReference type="EMBL" id="GAB0203847.1"/>
    </source>
</evidence>
<proteinExistence type="predicted"/>
<dbReference type="EMBL" id="BAAFJT010000040">
    <property type="protein sequence ID" value="GAB0203847.1"/>
    <property type="molecule type" value="Genomic_DNA"/>
</dbReference>
<dbReference type="Proteomes" id="UP001623348">
    <property type="component" value="Unassembled WGS sequence"/>
</dbReference>
<gene>
    <name evidence="1" type="ORF">GRJ2_002850300</name>
</gene>
<name>A0ABC9Y516_GRUJA</name>
<keyword evidence="2" id="KW-1185">Reference proteome</keyword>
<comment type="caution">
    <text evidence="1">The sequence shown here is derived from an EMBL/GenBank/DDBJ whole genome shotgun (WGS) entry which is preliminary data.</text>
</comment>
<accession>A0ABC9Y516</accession>
<dbReference type="AlphaFoldDB" id="A0ABC9Y516"/>
<sequence length="110" mass="11645">MRVAWDAGVSHAFPHPAVCRKSDHVNASLRHAAAVKQVREMPFTPAVSTTNAIALGPWLRTLPCTSDADAGQLTTATCLVATGTCLLNSSDHNLHVPLRWGDAFDGKEGG</sequence>
<organism evidence="1 2">
    <name type="scientific">Grus japonensis</name>
    <name type="common">Japanese crane</name>
    <name type="synonym">Red-crowned crane</name>
    <dbReference type="NCBI Taxonomy" id="30415"/>
    <lineage>
        <taxon>Eukaryota</taxon>
        <taxon>Metazoa</taxon>
        <taxon>Chordata</taxon>
        <taxon>Craniata</taxon>
        <taxon>Vertebrata</taxon>
        <taxon>Euteleostomi</taxon>
        <taxon>Archelosauria</taxon>
        <taxon>Archosauria</taxon>
        <taxon>Dinosauria</taxon>
        <taxon>Saurischia</taxon>
        <taxon>Theropoda</taxon>
        <taxon>Coelurosauria</taxon>
        <taxon>Aves</taxon>
        <taxon>Neognathae</taxon>
        <taxon>Neoaves</taxon>
        <taxon>Gruiformes</taxon>
        <taxon>Gruidae</taxon>
        <taxon>Grus</taxon>
    </lineage>
</organism>
<reference evidence="1 2" key="1">
    <citation type="submission" date="2024-06" db="EMBL/GenBank/DDBJ databases">
        <title>The draft genome of Grus japonensis, version 3.</title>
        <authorList>
            <person name="Nabeshima K."/>
            <person name="Suzuki S."/>
            <person name="Onuma M."/>
        </authorList>
    </citation>
    <scope>NUCLEOTIDE SEQUENCE [LARGE SCALE GENOMIC DNA]</scope>
    <source>
        <strain evidence="1 2">451A</strain>
    </source>
</reference>
<protein>
    <submittedName>
        <fullName evidence="1">Uncharacterized protein</fullName>
    </submittedName>
</protein>
<evidence type="ECO:0000313" key="2">
    <source>
        <dbReference type="Proteomes" id="UP001623348"/>
    </source>
</evidence>